<comment type="caution">
    <text evidence="2">The sequence shown here is derived from an EMBL/GenBank/DDBJ whole genome shotgun (WGS) entry which is preliminary data.</text>
</comment>
<evidence type="ECO:0000313" key="2">
    <source>
        <dbReference type="EMBL" id="CAF4514446.1"/>
    </source>
</evidence>
<evidence type="ECO:0000259" key="1">
    <source>
        <dbReference type="PROSITE" id="PS50835"/>
    </source>
</evidence>
<accession>A0A8S2XV74</accession>
<dbReference type="PROSITE" id="PS50835">
    <property type="entry name" value="IG_LIKE"/>
    <property type="match status" value="1"/>
</dbReference>
<dbReference type="AlphaFoldDB" id="A0A8S2XV74"/>
<reference evidence="2" key="1">
    <citation type="submission" date="2021-02" db="EMBL/GenBank/DDBJ databases">
        <authorList>
            <person name="Nowell W R."/>
        </authorList>
    </citation>
    <scope>NUCLEOTIDE SEQUENCE</scope>
</reference>
<feature type="non-terminal residue" evidence="2">
    <location>
        <position position="80"/>
    </location>
</feature>
<protein>
    <recommendedName>
        <fullName evidence="1">Ig-like domain-containing protein</fullName>
    </recommendedName>
</protein>
<gene>
    <name evidence="2" type="ORF">BYL167_LOCUS36625</name>
</gene>
<dbReference type="InterPro" id="IPR013783">
    <property type="entry name" value="Ig-like_fold"/>
</dbReference>
<dbReference type="InterPro" id="IPR007110">
    <property type="entry name" value="Ig-like_dom"/>
</dbReference>
<feature type="non-terminal residue" evidence="2">
    <location>
        <position position="1"/>
    </location>
</feature>
<dbReference type="InterPro" id="IPR036179">
    <property type="entry name" value="Ig-like_dom_sf"/>
</dbReference>
<dbReference type="Proteomes" id="UP000681967">
    <property type="component" value="Unassembled WGS sequence"/>
</dbReference>
<dbReference type="EMBL" id="CAJOBH010080423">
    <property type="protein sequence ID" value="CAF4514446.1"/>
    <property type="molecule type" value="Genomic_DNA"/>
</dbReference>
<name>A0A8S2XV74_9BILA</name>
<sequence>NTRSVVHESVALQIQIDPVFVTPLEDQMLDVGSILKLHCEAYTNELDQLRYSWFINATEIVFSQLTLEQQLRLTIKNNEL</sequence>
<feature type="domain" description="Ig-like" evidence="1">
    <location>
        <begin position="18"/>
        <end position="80"/>
    </location>
</feature>
<proteinExistence type="predicted"/>
<organism evidence="2 3">
    <name type="scientific">Rotaria magnacalcarata</name>
    <dbReference type="NCBI Taxonomy" id="392030"/>
    <lineage>
        <taxon>Eukaryota</taxon>
        <taxon>Metazoa</taxon>
        <taxon>Spiralia</taxon>
        <taxon>Gnathifera</taxon>
        <taxon>Rotifera</taxon>
        <taxon>Eurotatoria</taxon>
        <taxon>Bdelloidea</taxon>
        <taxon>Philodinida</taxon>
        <taxon>Philodinidae</taxon>
        <taxon>Rotaria</taxon>
    </lineage>
</organism>
<evidence type="ECO:0000313" key="3">
    <source>
        <dbReference type="Proteomes" id="UP000681967"/>
    </source>
</evidence>
<dbReference type="SUPFAM" id="SSF48726">
    <property type="entry name" value="Immunoglobulin"/>
    <property type="match status" value="1"/>
</dbReference>
<dbReference type="Gene3D" id="2.60.40.10">
    <property type="entry name" value="Immunoglobulins"/>
    <property type="match status" value="1"/>
</dbReference>